<comment type="caution">
    <text evidence="2">The sequence shown here is derived from an EMBL/GenBank/DDBJ whole genome shotgun (WGS) entry which is preliminary data.</text>
</comment>
<organism evidence="2 3">
    <name type="scientific">Elysia crispata</name>
    <name type="common">lettuce slug</name>
    <dbReference type="NCBI Taxonomy" id="231223"/>
    <lineage>
        <taxon>Eukaryota</taxon>
        <taxon>Metazoa</taxon>
        <taxon>Spiralia</taxon>
        <taxon>Lophotrochozoa</taxon>
        <taxon>Mollusca</taxon>
        <taxon>Gastropoda</taxon>
        <taxon>Heterobranchia</taxon>
        <taxon>Euthyneura</taxon>
        <taxon>Panpulmonata</taxon>
        <taxon>Sacoglossa</taxon>
        <taxon>Placobranchoidea</taxon>
        <taxon>Plakobranchidae</taxon>
        <taxon>Elysia</taxon>
    </lineage>
</organism>
<protein>
    <submittedName>
        <fullName evidence="2">Uncharacterized protein</fullName>
    </submittedName>
</protein>
<evidence type="ECO:0000313" key="3">
    <source>
        <dbReference type="Proteomes" id="UP001283361"/>
    </source>
</evidence>
<name>A0AAE1DS82_9GAST</name>
<accession>A0AAE1DS82</accession>
<evidence type="ECO:0000313" key="2">
    <source>
        <dbReference type="EMBL" id="KAK3779758.1"/>
    </source>
</evidence>
<feature type="region of interest" description="Disordered" evidence="1">
    <location>
        <begin position="1"/>
        <end position="43"/>
    </location>
</feature>
<evidence type="ECO:0000256" key="1">
    <source>
        <dbReference type="SAM" id="MobiDB-lite"/>
    </source>
</evidence>
<sequence length="117" mass="12900">MVNRGDIHTSISVTPGAKQHNRQTRETGQTPIIPRGGRVRHPGPGLSGYQLSRVKALCSIALVPSPSSILTQLTITAHFSGRQCHPKFRLDPYYCSVHSEPQPELFSICTSEPIRLE</sequence>
<gene>
    <name evidence="2" type="ORF">RRG08_035896</name>
</gene>
<reference evidence="2" key="1">
    <citation type="journal article" date="2023" name="G3 (Bethesda)">
        <title>A reference genome for the long-term kleptoplast-retaining sea slug Elysia crispata morphotype clarki.</title>
        <authorList>
            <person name="Eastman K.E."/>
            <person name="Pendleton A.L."/>
            <person name="Shaikh M.A."/>
            <person name="Suttiyut T."/>
            <person name="Ogas R."/>
            <person name="Tomko P."/>
            <person name="Gavelis G."/>
            <person name="Widhalm J.R."/>
            <person name="Wisecaver J.H."/>
        </authorList>
    </citation>
    <scope>NUCLEOTIDE SEQUENCE</scope>
    <source>
        <strain evidence="2">ECLA1</strain>
    </source>
</reference>
<dbReference type="EMBL" id="JAWDGP010002811">
    <property type="protein sequence ID" value="KAK3779758.1"/>
    <property type="molecule type" value="Genomic_DNA"/>
</dbReference>
<proteinExistence type="predicted"/>
<dbReference type="AlphaFoldDB" id="A0AAE1DS82"/>
<dbReference type="Proteomes" id="UP001283361">
    <property type="component" value="Unassembled WGS sequence"/>
</dbReference>
<keyword evidence="3" id="KW-1185">Reference proteome</keyword>